<protein>
    <submittedName>
        <fullName evidence="3">Universal stress protein</fullName>
    </submittedName>
</protein>
<sequence length="277" mass="31768">MNVLIPTDFSDNSWNAIEYAISLLKEVRVTFHLLHINNRLGTEMGPEIQGSGTLLAAQDKIKVATQLQELKNKILTQYAFHNHAYKSTIENTSFIKGVRSQITKNEIDLIIMGTKGASGIKKYTLGSNAGDVITKVKCPVLVIPENTRFEEPKHIAFPTDFNLLYKERIVKTLKSVTQLHHSFLHVVHVRGKNLPLTEAQEKNKIFLKDSLEEIQHRFHTCNTFDLEEAIQKFVEKKQINIIAMVAKNLNFFQRILFRPTVKKMSYQTEVPFLVLHE</sequence>
<dbReference type="EMBL" id="QVID01000001">
    <property type="protein sequence ID" value="RFN60242.1"/>
    <property type="molecule type" value="Genomic_DNA"/>
</dbReference>
<accession>A0A3E1QDP2</accession>
<dbReference type="RefSeq" id="WP_117159301.1">
    <property type="nucleotide sequence ID" value="NZ_QVID01000001.1"/>
</dbReference>
<dbReference type="CDD" id="cd00293">
    <property type="entry name" value="USP-like"/>
    <property type="match status" value="1"/>
</dbReference>
<evidence type="ECO:0000313" key="3">
    <source>
        <dbReference type="EMBL" id="RFN60242.1"/>
    </source>
</evidence>
<proteinExistence type="inferred from homology"/>
<dbReference type="AlphaFoldDB" id="A0A3E1QDP2"/>
<dbReference type="InterPro" id="IPR006015">
    <property type="entry name" value="Universal_stress_UspA"/>
</dbReference>
<gene>
    <name evidence="3" type="ORF">DZ858_09435</name>
</gene>
<dbReference type="SUPFAM" id="SSF52402">
    <property type="entry name" value="Adenine nucleotide alpha hydrolases-like"/>
    <property type="match status" value="2"/>
</dbReference>
<organism evidence="3 4">
    <name type="scientific">Marixanthomonas ophiurae</name>
    <dbReference type="NCBI Taxonomy" id="387659"/>
    <lineage>
        <taxon>Bacteria</taxon>
        <taxon>Pseudomonadati</taxon>
        <taxon>Bacteroidota</taxon>
        <taxon>Flavobacteriia</taxon>
        <taxon>Flavobacteriales</taxon>
        <taxon>Flavobacteriaceae</taxon>
        <taxon>Marixanthomonas</taxon>
    </lineage>
</organism>
<dbReference type="Gene3D" id="3.40.50.12370">
    <property type="match status" value="1"/>
</dbReference>
<comment type="similarity">
    <text evidence="1">Belongs to the universal stress protein A family.</text>
</comment>
<evidence type="ECO:0000256" key="1">
    <source>
        <dbReference type="ARBA" id="ARBA00008791"/>
    </source>
</evidence>
<reference evidence="3 4" key="1">
    <citation type="journal article" date="2007" name="Int. J. Syst. Evol. Microbiol.">
        <title>Marixanthomonas ophiurae gen. nov., sp. nov., a marine bacterium of the family Flavobacteriaceae isolated from a deep-sea brittle star.</title>
        <authorList>
            <person name="Romanenko L.A."/>
            <person name="Uchino M."/>
            <person name="Frolova G.M."/>
            <person name="Mikhailov V.V."/>
        </authorList>
    </citation>
    <scope>NUCLEOTIDE SEQUENCE [LARGE SCALE GENOMIC DNA]</scope>
    <source>
        <strain evidence="3 4">KMM 3046</strain>
    </source>
</reference>
<feature type="domain" description="UspA" evidence="2">
    <location>
        <begin position="2"/>
        <end position="144"/>
    </location>
</feature>
<dbReference type="Pfam" id="PF00582">
    <property type="entry name" value="Usp"/>
    <property type="match status" value="1"/>
</dbReference>
<comment type="caution">
    <text evidence="3">The sequence shown here is derived from an EMBL/GenBank/DDBJ whole genome shotgun (WGS) entry which is preliminary data.</text>
</comment>
<dbReference type="InterPro" id="IPR006016">
    <property type="entry name" value="UspA"/>
</dbReference>
<keyword evidence="4" id="KW-1185">Reference proteome</keyword>
<dbReference type="OrthoDB" id="9788959at2"/>
<dbReference type="Proteomes" id="UP000261082">
    <property type="component" value="Unassembled WGS sequence"/>
</dbReference>
<evidence type="ECO:0000313" key="4">
    <source>
        <dbReference type="Proteomes" id="UP000261082"/>
    </source>
</evidence>
<dbReference type="PANTHER" id="PTHR46268:SF6">
    <property type="entry name" value="UNIVERSAL STRESS PROTEIN UP12"/>
    <property type="match status" value="1"/>
</dbReference>
<name>A0A3E1QDP2_9FLAO</name>
<dbReference type="PANTHER" id="PTHR46268">
    <property type="entry name" value="STRESS RESPONSE PROTEIN NHAX"/>
    <property type="match status" value="1"/>
</dbReference>
<dbReference type="PRINTS" id="PR01438">
    <property type="entry name" value="UNVRSLSTRESS"/>
</dbReference>
<evidence type="ECO:0000259" key="2">
    <source>
        <dbReference type="Pfam" id="PF00582"/>
    </source>
</evidence>